<dbReference type="RefSeq" id="XP_005110417.1">
    <property type="nucleotide sequence ID" value="XM_005110360.3"/>
</dbReference>
<evidence type="ECO:0000256" key="4">
    <source>
        <dbReference type="ARBA" id="ARBA00044235"/>
    </source>
</evidence>
<name>A0ABM0K795_APLCA</name>
<reference evidence="7" key="1">
    <citation type="submission" date="2025-08" db="UniProtKB">
        <authorList>
            <consortium name="RefSeq"/>
        </authorList>
    </citation>
    <scope>IDENTIFICATION</scope>
</reference>
<evidence type="ECO:0000256" key="5">
    <source>
        <dbReference type="SAM" id="MobiDB-lite"/>
    </source>
</evidence>
<comment type="subcellular location">
    <subcellularLocation>
        <location evidence="2">Synaptic cleft</location>
    </subcellularLocation>
</comment>
<feature type="region of interest" description="Disordered" evidence="5">
    <location>
        <begin position="97"/>
        <end position="131"/>
    </location>
</feature>
<sequence length="131" mass="15416">MADKQGYQAEAMGSKTQTAANLPDGIWLMRPCEVYKEEHRDCKSFLSRLYQYYIDGSWSDCSQWLTDYNNCMRFRKSKDMEALESLIASERQRRKERIQNAKANDVWEYRTSPPPEWSAPLDSQDSREGSR</sequence>
<evidence type="ECO:0000256" key="3">
    <source>
        <dbReference type="ARBA" id="ARBA00044072"/>
    </source>
</evidence>
<dbReference type="Pfam" id="PF11326">
    <property type="entry name" value="PANTS-like"/>
    <property type="match status" value="1"/>
</dbReference>
<comment type="similarity">
    <text evidence="1">Belongs to the UPF0545 family.</text>
</comment>
<dbReference type="PANTHER" id="PTHR28052">
    <property type="entry name" value="UPF0545 PROTEIN C22ORF39"/>
    <property type="match status" value="1"/>
</dbReference>
<protein>
    <recommendedName>
        <fullName evidence="3">Synaptic plasticity regulator PANTS</fullName>
    </recommendedName>
    <alternativeName>
        <fullName evidence="4">Plasticity-associated neural transcript short</fullName>
    </alternativeName>
</protein>
<evidence type="ECO:0000313" key="6">
    <source>
        <dbReference type="Proteomes" id="UP000694888"/>
    </source>
</evidence>
<evidence type="ECO:0000256" key="1">
    <source>
        <dbReference type="ARBA" id="ARBA00006412"/>
    </source>
</evidence>
<dbReference type="InterPro" id="IPR021475">
    <property type="entry name" value="Pants/Emi1-like"/>
</dbReference>
<dbReference type="PANTHER" id="PTHR28052:SF1">
    <property type="entry name" value="UPF0545 PROTEIN C22ORF39"/>
    <property type="match status" value="1"/>
</dbReference>
<gene>
    <name evidence="7" type="primary">LOC101849654</name>
</gene>
<dbReference type="Proteomes" id="UP000694888">
    <property type="component" value="Unplaced"/>
</dbReference>
<evidence type="ECO:0000313" key="7">
    <source>
        <dbReference type="RefSeq" id="XP_005110417.1"/>
    </source>
</evidence>
<proteinExistence type="inferred from homology"/>
<accession>A0ABM0K795</accession>
<dbReference type="GeneID" id="101849654"/>
<evidence type="ECO:0000256" key="2">
    <source>
        <dbReference type="ARBA" id="ARBA00043942"/>
    </source>
</evidence>
<organism evidence="6 7">
    <name type="scientific">Aplysia californica</name>
    <name type="common">California sea hare</name>
    <dbReference type="NCBI Taxonomy" id="6500"/>
    <lineage>
        <taxon>Eukaryota</taxon>
        <taxon>Metazoa</taxon>
        <taxon>Spiralia</taxon>
        <taxon>Lophotrochozoa</taxon>
        <taxon>Mollusca</taxon>
        <taxon>Gastropoda</taxon>
        <taxon>Heterobranchia</taxon>
        <taxon>Euthyneura</taxon>
        <taxon>Tectipleura</taxon>
        <taxon>Aplysiida</taxon>
        <taxon>Aplysioidea</taxon>
        <taxon>Aplysiidae</taxon>
        <taxon>Aplysia</taxon>
    </lineage>
</organism>
<keyword evidence="6" id="KW-1185">Reference proteome</keyword>